<protein>
    <recommendedName>
        <fullName evidence="5">Glutathione peroxidase</fullName>
    </recommendedName>
</protein>
<dbReference type="AlphaFoldDB" id="A0A1G5EVZ9"/>
<dbReference type="Gene3D" id="3.40.30.10">
    <property type="entry name" value="Glutaredoxin"/>
    <property type="match status" value="1"/>
</dbReference>
<reference evidence="8 9" key="1">
    <citation type="submission" date="2016-10" db="EMBL/GenBank/DDBJ databases">
        <authorList>
            <person name="de Groot N.N."/>
        </authorList>
    </citation>
    <scope>NUCLEOTIDE SEQUENCE [LARGE SCALE GENOMIC DNA]</scope>
    <source>
        <strain evidence="8 9">CGMCC 1.8925</strain>
    </source>
</reference>
<dbReference type="InterPro" id="IPR013766">
    <property type="entry name" value="Thioredoxin_domain"/>
</dbReference>
<dbReference type="PROSITE" id="PS51352">
    <property type="entry name" value="THIOREDOXIN_2"/>
    <property type="match status" value="1"/>
</dbReference>
<dbReference type="InterPro" id="IPR000889">
    <property type="entry name" value="Glutathione_peroxidase"/>
</dbReference>
<accession>A0A1G5EVZ9</accession>
<keyword evidence="9" id="KW-1185">Reference proteome</keyword>
<keyword evidence="3 5" id="KW-0560">Oxidoreductase</keyword>
<evidence type="ECO:0000256" key="5">
    <source>
        <dbReference type="RuleBase" id="RU000499"/>
    </source>
</evidence>
<dbReference type="PANTHER" id="PTHR11592">
    <property type="entry name" value="GLUTATHIONE PEROXIDASE"/>
    <property type="match status" value="1"/>
</dbReference>
<dbReference type="Proteomes" id="UP000199502">
    <property type="component" value="Unassembled WGS sequence"/>
</dbReference>
<dbReference type="GO" id="GO:0004601">
    <property type="term" value="F:peroxidase activity"/>
    <property type="evidence" value="ECO:0007669"/>
    <property type="project" value="UniProtKB-KW"/>
</dbReference>
<dbReference type="PIRSF" id="PIRSF000303">
    <property type="entry name" value="Glutathion_perox"/>
    <property type="match status" value="1"/>
</dbReference>
<gene>
    <name evidence="8" type="ORF">SAMN05660710_01245</name>
</gene>
<evidence type="ECO:0000256" key="1">
    <source>
        <dbReference type="ARBA" id="ARBA00006926"/>
    </source>
</evidence>
<dbReference type="STRING" id="336292.SAMN05660710_01245"/>
<evidence type="ECO:0000256" key="6">
    <source>
        <dbReference type="SAM" id="SignalP"/>
    </source>
</evidence>
<dbReference type="GO" id="GO:0034599">
    <property type="term" value="P:cellular response to oxidative stress"/>
    <property type="evidence" value="ECO:0007669"/>
    <property type="project" value="TreeGrafter"/>
</dbReference>
<dbReference type="OrthoDB" id="9785502at2"/>
<name>A0A1G5EVZ9_9RHOB</name>
<keyword evidence="6" id="KW-0732">Signal</keyword>
<dbReference type="PROSITE" id="PS51355">
    <property type="entry name" value="GLUTATHIONE_PEROXID_3"/>
    <property type="match status" value="1"/>
</dbReference>
<dbReference type="PANTHER" id="PTHR11592:SF78">
    <property type="entry name" value="GLUTATHIONE PEROXIDASE"/>
    <property type="match status" value="1"/>
</dbReference>
<feature type="signal peptide" evidence="6">
    <location>
        <begin position="1"/>
        <end position="17"/>
    </location>
</feature>
<dbReference type="PRINTS" id="PR01011">
    <property type="entry name" value="GLUTPROXDASE"/>
</dbReference>
<dbReference type="SUPFAM" id="SSF52833">
    <property type="entry name" value="Thioredoxin-like"/>
    <property type="match status" value="1"/>
</dbReference>
<dbReference type="Pfam" id="PF00255">
    <property type="entry name" value="GSHPx"/>
    <property type="match status" value="1"/>
</dbReference>
<evidence type="ECO:0000313" key="8">
    <source>
        <dbReference type="EMBL" id="SCY30820.1"/>
    </source>
</evidence>
<sequence>MDRRVFLSLATMLSAVAAGVTTRRAEAGPAPSFTFPSIDGGMMDSADWRGRPVLVVNTASLCGFSGQLRDMQALHERHGPRGLVVLAVPSDDFNQELASGKEVSEYCQMEYGITLPMTDILHVAKGEVHPFYGWVRQQTGFVPKWNFGKVLLGPDGQILGSWGSFTKPGSRQIEAAFAPYLAA</sequence>
<dbReference type="RefSeq" id="WP_090741336.1">
    <property type="nucleotide sequence ID" value="NZ_FMVT01000003.1"/>
</dbReference>
<feature type="domain" description="Thioredoxin" evidence="7">
    <location>
        <begin position="24"/>
        <end position="183"/>
    </location>
</feature>
<feature type="active site" evidence="4">
    <location>
        <position position="62"/>
    </location>
</feature>
<evidence type="ECO:0000256" key="4">
    <source>
        <dbReference type="PIRSR" id="PIRSR000303-1"/>
    </source>
</evidence>
<keyword evidence="2 5" id="KW-0575">Peroxidase</keyword>
<proteinExistence type="inferred from homology"/>
<evidence type="ECO:0000259" key="7">
    <source>
        <dbReference type="PROSITE" id="PS51352"/>
    </source>
</evidence>
<feature type="chain" id="PRO_5011620016" description="Glutathione peroxidase" evidence="6">
    <location>
        <begin position="18"/>
        <end position="183"/>
    </location>
</feature>
<dbReference type="CDD" id="cd00340">
    <property type="entry name" value="GSH_Peroxidase"/>
    <property type="match status" value="1"/>
</dbReference>
<dbReference type="InterPro" id="IPR036249">
    <property type="entry name" value="Thioredoxin-like_sf"/>
</dbReference>
<organism evidence="8 9">
    <name type="scientific">Paracoccus tibetensis</name>
    <dbReference type="NCBI Taxonomy" id="336292"/>
    <lineage>
        <taxon>Bacteria</taxon>
        <taxon>Pseudomonadati</taxon>
        <taxon>Pseudomonadota</taxon>
        <taxon>Alphaproteobacteria</taxon>
        <taxon>Rhodobacterales</taxon>
        <taxon>Paracoccaceae</taxon>
        <taxon>Paracoccus</taxon>
    </lineage>
</organism>
<dbReference type="EMBL" id="FMVT01000003">
    <property type="protein sequence ID" value="SCY30820.1"/>
    <property type="molecule type" value="Genomic_DNA"/>
</dbReference>
<evidence type="ECO:0000313" key="9">
    <source>
        <dbReference type="Proteomes" id="UP000199502"/>
    </source>
</evidence>
<evidence type="ECO:0000256" key="2">
    <source>
        <dbReference type="ARBA" id="ARBA00022559"/>
    </source>
</evidence>
<comment type="similarity">
    <text evidence="1 5">Belongs to the glutathione peroxidase family.</text>
</comment>
<evidence type="ECO:0000256" key="3">
    <source>
        <dbReference type="ARBA" id="ARBA00023002"/>
    </source>
</evidence>